<dbReference type="PANTHER" id="PTHR45831:SF2">
    <property type="entry name" value="LD24721P"/>
    <property type="match status" value="1"/>
</dbReference>
<evidence type="ECO:0000313" key="5">
    <source>
        <dbReference type="EMBL" id="KDR85536.1"/>
    </source>
</evidence>
<evidence type="ECO:0000256" key="3">
    <source>
        <dbReference type="PROSITE-ProRule" id="PRU00339"/>
    </source>
</evidence>
<keyword evidence="1" id="KW-0677">Repeat</keyword>
<feature type="region of interest" description="Disordered" evidence="4">
    <location>
        <begin position="83"/>
        <end position="108"/>
    </location>
</feature>
<evidence type="ECO:0000256" key="4">
    <source>
        <dbReference type="SAM" id="MobiDB-lite"/>
    </source>
</evidence>
<dbReference type="GO" id="GO:0006620">
    <property type="term" value="P:post-translational protein targeting to endoplasmic reticulum membrane"/>
    <property type="evidence" value="ECO:0007669"/>
    <property type="project" value="TreeGrafter"/>
</dbReference>
<keyword evidence="2 3" id="KW-0802">TPR repeat</keyword>
<dbReference type="InterPro" id="IPR047150">
    <property type="entry name" value="SGT"/>
</dbReference>
<dbReference type="InterPro" id="IPR011990">
    <property type="entry name" value="TPR-like_helical_dom_sf"/>
</dbReference>
<accession>A0A067TQU5</accession>
<dbReference type="GO" id="GO:0060090">
    <property type="term" value="F:molecular adaptor activity"/>
    <property type="evidence" value="ECO:0007669"/>
    <property type="project" value="TreeGrafter"/>
</dbReference>
<evidence type="ECO:0000256" key="1">
    <source>
        <dbReference type="ARBA" id="ARBA00022737"/>
    </source>
</evidence>
<dbReference type="HOGENOM" id="CLU_2197167_0_0_1"/>
<dbReference type="SUPFAM" id="SSF48452">
    <property type="entry name" value="TPR-like"/>
    <property type="match status" value="1"/>
</dbReference>
<gene>
    <name evidence="5" type="ORF">GALMADRAFT_368445</name>
</gene>
<dbReference type="Gene3D" id="1.25.40.10">
    <property type="entry name" value="Tetratricopeptide repeat domain"/>
    <property type="match status" value="1"/>
</dbReference>
<dbReference type="Pfam" id="PF13414">
    <property type="entry name" value="TPR_11"/>
    <property type="match status" value="1"/>
</dbReference>
<feature type="repeat" description="TPR" evidence="3">
    <location>
        <begin position="13"/>
        <end position="46"/>
    </location>
</feature>
<dbReference type="Proteomes" id="UP000027222">
    <property type="component" value="Unassembled WGS sequence"/>
</dbReference>
<dbReference type="PANTHER" id="PTHR45831">
    <property type="entry name" value="LD24721P"/>
    <property type="match status" value="1"/>
</dbReference>
<dbReference type="GO" id="GO:0016020">
    <property type="term" value="C:membrane"/>
    <property type="evidence" value="ECO:0007669"/>
    <property type="project" value="TreeGrafter"/>
</dbReference>
<protein>
    <submittedName>
        <fullName evidence="5">Uncharacterized protein</fullName>
    </submittedName>
</protein>
<keyword evidence="6" id="KW-1185">Reference proteome</keyword>
<dbReference type="OrthoDB" id="2423701at2759"/>
<reference evidence="6" key="1">
    <citation type="journal article" date="2014" name="Proc. Natl. Acad. Sci. U.S.A.">
        <title>Extensive sampling of basidiomycete genomes demonstrates inadequacy of the white-rot/brown-rot paradigm for wood decay fungi.</title>
        <authorList>
            <person name="Riley R."/>
            <person name="Salamov A.A."/>
            <person name="Brown D.W."/>
            <person name="Nagy L.G."/>
            <person name="Floudas D."/>
            <person name="Held B.W."/>
            <person name="Levasseur A."/>
            <person name="Lombard V."/>
            <person name="Morin E."/>
            <person name="Otillar R."/>
            <person name="Lindquist E.A."/>
            <person name="Sun H."/>
            <person name="LaButti K.M."/>
            <person name="Schmutz J."/>
            <person name="Jabbour D."/>
            <person name="Luo H."/>
            <person name="Baker S.E."/>
            <person name="Pisabarro A.G."/>
            <person name="Walton J.D."/>
            <person name="Blanchette R.A."/>
            <person name="Henrissat B."/>
            <person name="Martin F."/>
            <person name="Cullen D."/>
            <person name="Hibbett D.S."/>
            <person name="Grigoriev I.V."/>
        </authorList>
    </citation>
    <scope>NUCLEOTIDE SEQUENCE [LARGE SCALE GENOMIC DNA]</scope>
    <source>
        <strain evidence="6">CBS 339.88</strain>
    </source>
</reference>
<dbReference type="GO" id="GO:0072380">
    <property type="term" value="C:TRC complex"/>
    <property type="evidence" value="ECO:0007669"/>
    <property type="project" value="TreeGrafter"/>
</dbReference>
<dbReference type="InterPro" id="IPR019734">
    <property type="entry name" value="TPR_rpt"/>
</dbReference>
<name>A0A067TQU5_GALM3</name>
<dbReference type="EMBL" id="KL142367">
    <property type="protein sequence ID" value="KDR85536.1"/>
    <property type="molecule type" value="Genomic_DNA"/>
</dbReference>
<evidence type="ECO:0000256" key="2">
    <source>
        <dbReference type="ARBA" id="ARBA00022803"/>
    </source>
</evidence>
<evidence type="ECO:0000313" key="6">
    <source>
        <dbReference type="Proteomes" id="UP000027222"/>
    </source>
</evidence>
<organism evidence="5 6">
    <name type="scientific">Galerina marginata (strain CBS 339.88)</name>
    <dbReference type="NCBI Taxonomy" id="685588"/>
    <lineage>
        <taxon>Eukaryota</taxon>
        <taxon>Fungi</taxon>
        <taxon>Dikarya</taxon>
        <taxon>Basidiomycota</taxon>
        <taxon>Agaricomycotina</taxon>
        <taxon>Agaricomycetes</taxon>
        <taxon>Agaricomycetidae</taxon>
        <taxon>Agaricales</taxon>
        <taxon>Agaricineae</taxon>
        <taxon>Strophariaceae</taxon>
        <taxon>Galerina</taxon>
    </lineage>
</organism>
<dbReference type="AlphaFoldDB" id="A0A067TQU5"/>
<dbReference type="STRING" id="685588.A0A067TQU5"/>
<proteinExistence type="predicted"/>
<sequence>MSPANSHGLNQNAERLKVEGNEFHQKGQYKAAYRKYTQAIKEDPKNAVYFANRAAASLALKEFLDAASDADKVQQSLILLMPRPGQDSELPTTPSHTGLRVLTPGKEH</sequence>
<dbReference type="PROSITE" id="PS50005">
    <property type="entry name" value="TPR"/>
    <property type="match status" value="1"/>
</dbReference>